<dbReference type="Pfam" id="PF00155">
    <property type="entry name" value="Aminotran_1_2"/>
    <property type="match status" value="1"/>
</dbReference>
<dbReference type="InterPro" id="IPR004839">
    <property type="entry name" value="Aminotransferase_I/II_large"/>
</dbReference>
<name>A0A1T5G727_9BACT</name>
<dbReference type="SUPFAM" id="SSF53383">
    <property type="entry name" value="PLP-dependent transferases"/>
    <property type="match status" value="1"/>
</dbReference>
<dbReference type="GO" id="GO:0030170">
    <property type="term" value="F:pyridoxal phosphate binding"/>
    <property type="evidence" value="ECO:0007669"/>
    <property type="project" value="InterPro"/>
</dbReference>
<dbReference type="CDD" id="cd00609">
    <property type="entry name" value="AAT_like"/>
    <property type="match status" value="1"/>
</dbReference>
<evidence type="ECO:0000313" key="4">
    <source>
        <dbReference type="Proteomes" id="UP000190897"/>
    </source>
</evidence>
<organism evidence="3 4">
    <name type="scientific">Dyadobacter psychrophilus</name>
    <dbReference type="NCBI Taxonomy" id="651661"/>
    <lineage>
        <taxon>Bacteria</taxon>
        <taxon>Pseudomonadati</taxon>
        <taxon>Bacteroidota</taxon>
        <taxon>Cytophagia</taxon>
        <taxon>Cytophagales</taxon>
        <taxon>Spirosomataceae</taxon>
        <taxon>Dyadobacter</taxon>
    </lineage>
</organism>
<dbReference type="STRING" id="651661.SAMN05660293_03751"/>
<comment type="similarity">
    <text evidence="1">Belongs to the class-I pyridoxal-phosphate-dependent aminotransferase family.</text>
</comment>
<protein>
    <recommendedName>
        <fullName evidence="1">Aminotransferase</fullName>
        <ecNumber evidence="1">2.6.1.-</ecNumber>
    </recommendedName>
</protein>
<evidence type="ECO:0000256" key="1">
    <source>
        <dbReference type="RuleBase" id="RU000481"/>
    </source>
</evidence>
<dbReference type="RefSeq" id="WP_082216267.1">
    <property type="nucleotide sequence ID" value="NZ_FUZA01000005.1"/>
</dbReference>
<dbReference type="EC" id="2.6.1.-" evidence="1"/>
<dbReference type="InterPro" id="IPR015424">
    <property type="entry name" value="PyrdxlP-dep_Trfase"/>
</dbReference>
<keyword evidence="1" id="KW-0032">Aminotransferase</keyword>
<dbReference type="InterPro" id="IPR015422">
    <property type="entry name" value="PyrdxlP-dep_Trfase_small"/>
</dbReference>
<proteinExistence type="inferred from homology"/>
<keyword evidence="1" id="KW-0808">Transferase</keyword>
<comment type="cofactor">
    <cofactor evidence="1">
        <name>pyridoxal 5'-phosphate</name>
        <dbReference type="ChEBI" id="CHEBI:597326"/>
    </cofactor>
</comment>
<dbReference type="GO" id="GO:0008483">
    <property type="term" value="F:transaminase activity"/>
    <property type="evidence" value="ECO:0007669"/>
    <property type="project" value="UniProtKB-KW"/>
</dbReference>
<dbReference type="InterPro" id="IPR004838">
    <property type="entry name" value="NHTrfase_class1_PyrdxlP-BS"/>
</dbReference>
<dbReference type="PANTHER" id="PTHR42885">
    <property type="entry name" value="HISTIDINOL-PHOSPHATE AMINOTRANSFERASE-RELATED"/>
    <property type="match status" value="1"/>
</dbReference>
<sequence>MLHGHGDDGYRYGGQILADFSTNVWYGSEPAGLKEYVFENWADINRYPEVTGESLTAKIAAHHGIPNDQILVANGTTESIYLIAQLFAGKKTTIVTPAFSEYEDACAMHGHEMQFLGWKECLDLPRLKCDLVFICNPNNPTGFTFPDLQYWLRINRQCVFVVDEAFIDFAPSAASMLEALGQFENLIIMRSLTKACAIPGLRLGYVIAGNEWIDRLLRIKQPWSVNAVALAAGCFIFDHFDAAQPPFEQLLIQKDDLTSRLRRNAALEIEDSDTHFFLAKTIIRNAAQLKTFLLEEHQILIRDAGNFRNLTRQHFRIATLSPEKNELLIKALEAWKTRYY</sequence>
<keyword evidence="4" id="KW-1185">Reference proteome</keyword>
<dbReference type="Proteomes" id="UP000190897">
    <property type="component" value="Unassembled WGS sequence"/>
</dbReference>
<dbReference type="PROSITE" id="PS00105">
    <property type="entry name" value="AA_TRANSFER_CLASS_1"/>
    <property type="match status" value="1"/>
</dbReference>
<feature type="domain" description="Aminotransferase class I/classII large" evidence="2">
    <location>
        <begin position="43"/>
        <end position="332"/>
    </location>
</feature>
<dbReference type="AlphaFoldDB" id="A0A1T5G727"/>
<dbReference type="Gene3D" id="3.90.1150.10">
    <property type="entry name" value="Aspartate Aminotransferase, domain 1"/>
    <property type="match status" value="1"/>
</dbReference>
<reference evidence="4" key="1">
    <citation type="submission" date="2017-02" db="EMBL/GenBank/DDBJ databases">
        <authorList>
            <person name="Varghese N."/>
            <person name="Submissions S."/>
        </authorList>
    </citation>
    <scope>NUCLEOTIDE SEQUENCE [LARGE SCALE GENOMIC DNA]</scope>
    <source>
        <strain evidence="4">DSM 22270</strain>
    </source>
</reference>
<dbReference type="OrthoDB" id="9813612at2"/>
<dbReference type="EMBL" id="FUZA01000005">
    <property type="protein sequence ID" value="SKC04215.1"/>
    <property type="molecule type" value="Genomic_DNA"/>
</dbReference>
<dbReference type="InterPro" id="IPR015421">
    <property type="entry name" value="PyrdxlP-dep_Trfase_major"/>
</dbReference>
<evidence type="ECO:0000313" key="3">
    <source>
        <dbReference type="EMBL" id="SKC04215.1"/>
    </source>
</evidence>
<accession>A0A1T5G727</accession>
<gene>
    <name evidence="3" type="ORF">SAMN05660293_03751</name>
</gene>
<dbReference type="Gene3D" id="3.40.640.10">
    <property type="entry name" value="Type I PLP-dependent aspartate aminotransferase-like (Major domain)"/>
    <property type="match status" value="1"/>
</dbReference>
<evidence type="ECO:0000259" key="2">
    <source>
        <dbReference type="Pfam" id="PF00155"/>
    </source>
</evidence>